<dbReference type="Pfam" id="PF12013">
    <property type="entry name" value="OrsD"/>
    <property type="match status" value="1"/>
</dbReference>
<dbReference type="OMA" id="LMPRESS"/>
<dbReference type="OrthoDB" id="3438035at2759"/>
<dbReference type="GeneID" id="23564373"/>
<organism evidence="1 2">
    <name type="scientific">Mycosarcoma maydis</name>
    <name type="common">Corn smut fungus</name>
    <name type="synonym">Ustilago maydis</name>
    <dbReference type="NCBI Taxonomy" id="5270"/>
    <lineage>
        <taxon>Eukaryota</taxon>
        <taxon>Fungi</taxon>
        <taxon>Dikarya</taxon>
        <taxon>Basidiomycota</taxon>
        <taxon>Ustilaginomycotina</taxon>
        <taxon>Ustilaginomycetes</taxon>
        <taxon>Ustilaginales</taxon>
        <taxon>Ustilaginaceae</taxon>
        <taxon>Mycosarcoma</taxon>
    </lineage>
</organism>
<evidence type="ECO:0000313" key="2">
    <source>
        <dbReference type="Proteomes" id="UP000000561"/>
    </source>
</evidence>
<dbReference type="AlphaFoldDB" id="A0A0D1C2W3"/>
<dbReference type="KEGG" id="uma:UMAG_04094"/>
<accession>A0A0D1C2W3</accession>
<reference evidence="1 2" key="1">
    <citation type="journal article" date="2006" name="Nature">
        <title>Insights from the genome of the biotrophic fungal plant pathogen Ustilago maydis.</title>
        <authorList>
            <person name="Kamper J."/>
            <person name="Kahmann R."/>
            <person name="Bolker M."/>
            <person name="Ma L.J."/>
            <person name="Brefort T."/>
            <person name="Saville B.J."/>
            <person name="Banuett F."/>
            <person name="Kronstad J.W."/>
            <person name="Gold S.E."/>
            <person name="Muller O."/>
            <person name="Perlin M.H."/>
            <person name="Wosten H.A."/>
            <person name="de Vries R."/>
            <person name="Ruiz-Herrera J."/>
            <person name="Reynaga-Pena C.G."/>
            <person name="Snetselaar K."/>
            <person name="McCann M."/>
            <person name="Perez-Martin J."/>
            <person name="Feldbrugge M."/>
            <person name="Basse C.W."/>
            <person name="Steinberg G."/>
            <person name="Ibeas J.I."/>
            <person name="Holloman W."/>
            <person name="Guzman P."/>
            <person name="Farman M."/>
            <person name="Stajich J.E."/>
            <person name="Sentandreu R."/>
            <person name="Gonzalez-Prieto J.M."/>
            <person name="Kennell J.C."/>
            <person name="Molina L."/>
            <person name="Schirawski J."/>
            <person name="Mendoza-Mendoza A."/>
            <person name="Greilinger D."/>
            <person name="Munch K."/>
            <person name="Rossel N."/>
            <person name="Scherer M."/>
            <person name="Vranes M."/>
            <person name="Ladendorf O."/>
            <person name="Vincon V."/>
            <person name="Fuchs U."/>
            <person name="Sandrock B."/>
            <person name="Meng S."/>
            <person name="Ho E.C."/>
            <person name="Cahill M.J."/>
            <person name="Boyce K.J."/>
            <person name="Klose J."/>
            <person name="Klosterman S.J."/>
            <person name="Deelstra H.J."/>
            <person name="Ortiz-Castellanos L."/>
            <person name="Li W."/>
            <person name="Sanchez-Alonso P."/>
            <person name="Schreier P.H."/>
            <person name="Hauser-Hahn I."/>
            <person name="Vaupel M."/>
            <person name="Koopmann E."/>
            <person name="Friedrich G."/>
            <person name="Voss H."/>
            <person name="Schluter T."/>
            <person name="Margolis J."/>
            <person name="Platt D."/>
            <person name="Swimmer C."/>
            <person name="Gnirke A."/>
            <person name="Chen F."/>
            <person name="Vysotskaia V."/>
            <person name="Mannhaupt G."/>
            <person name="Guldener U."/>
            <person name="Munsterkotter M."/>
            <person name="Haase D."/>
            <person name="Oesterheld M."/>
            <person name="Mewes H.W."/>
            <person name="Mauceli E.W."/>
            <person name="DeCaprio D."/>
            <person name="Wade C.M."/>
            <person name="Butler J."/>
            <person name="Young S."/>
            <person name="Jaffe D.B."/>
            <person name="Calvo S."/>
            <person name="Nusbaum C."/>
            <person name="Galagan J."/>
            <person name="Birren B.W."/>
        </authorList>
    </citation>
    <scope>NUCLEOTIDE SEQUENCE [LARGE SCALE GENOMIC DNA]</scope>
    <source>
        <strain evidence="2">DSM 14603 / FGSC 9021 / UM521</strain>
    </source>
</reference>
<dbReference type="VEuPathDB" id="FungiDB:UMAG_04094"/>
<dbReference type="Proteomes" id="UP000000561">
    <property type="component" value="Chromosome 11"/>
</dbReference>
<dbReference type="InParanoid" id="A0A0D1C2W3"/>
<dbReference type="EMBL" id="CM003150">
    <property type="protein sequence ID" value="KIS68052.1"/>
    <property type="molecule type" value="Genomic_DNA"/>
</dbReference>
<sequence>MAFDTFHHNPEHGVIVCRQCETCLMPRESSWVGHLRIRPHHMKGEHLVRTLEHFHSFGNFSSVDDLRQRAAARRRQDQPCRPVDGLALYEGFICTCTATCFFSTRRLDKIRKHICVHGRKPKEHSDATPLWRACQLQTYFTAKGIIDYFEVDDAVPIHPQQTARLDPSCTISTLASTSAATSTPTRTEDGRAAIFEDVKGEIEAVFEPARRAQDPLRANARADREPWLVNTGFGAHLDGLLDAEIRSSYALPSSVDAELVLDDAPEDASNSDLQRILVAAEHTLRDAYRLCSDTSARYKLTQQRAIALSQFRLGDASEEPNSRGSYFRRFKNERTLVNYFRLTKQLLTYYYRVVYRRDGHFTSNTEGHSLPQDVIKPSAEQLEAMNAIIEVLRLVICVPALTLNAAPQIPESQGASAKLTRFPRSELAPGY</sequence>
<evidence type="ECO:0000313" key="1">
    <source>
        <dbReference type="EMBL" id="KIS68052.1"/>
    </source>
</evidence>
<dbReference type="RefSeq" id="XP_011390526.1">
    <property type="nucleotide sequence ID" value="XM_011392224.1"/>
</dbReference>
<protein>
    <submittedName>
        <fullName evidence="1">Uncharacterized protein</fullName>
    </submittedName>
</protein>
<dbReference type="InterPro" id="IPR022698">
    <property type="entry name" value="OrsD"/>
</dbReference>
<keyword evidence="2" id="KW-1185">Reference proteome</keyword>
<proteinExistence type="predicted"/>
<gene>
    <name evidence="1" type="ORF">UMAG_04094</name>
</gene>
<name>A0A0D1C2W3_MYCMD</name>